<dbReference type="Gene3D" id="3.90.930.50">
    <property type="match status" value="1"/>
</dbReference>
<reference evidence="3 4" key="1">
    <citation type="submission" date="2018-08" db="EMBL/GenBank/DDBJ databases">
        <title>Horizontal acquisition of hydrogen conversion ability and other habitat adaptations in Hydrogenovibrio crunogenus strains.</title>
        <authorList>
            <person name="Gonnella G."/>
            <person name="Adam N."/>
            <person name="Perner M."/>
        </authorList>
    </citation>
    <scope>NUCLEOTIDE SEQUENCE [LARGE SCALE GENOMIC DNA]</scope>
    <source>
        <strain evidence="3 4">SP-41</strain>
    </source>
</reference>
<dbReference type="EMBL" id="CP032096">
    <property type="protein sequence ID" value="QBZ83803.1"/>
    <property type="molecule type" value="Genomic_DNA"/>
</dbReference>
<evidence type="ECO:0000259" key="1">
    <source>
        <dbReference type="Pfam" id="PF09836"/>
    </source>
</evidence>
<dbReference type="RefSeq" id="WP_135796396.1">
    <property type="nucleotide sequence ID" value="NZ_CP032096.1"/>
</dbReference>
<gene>
    <name evidence="3" type="ORF">GHNINEIG_01865</name>
</gene>
<dbReference type="InterPro" id="IPR054098">
    <property type="entry name" value="NGO1945-like_C"/>
</dbReference>
<proteinExistence type="predicted"/>
<dbReference type="Gene3D" id="1.10.150.690">
    <property type="entry name" value="DUF2063"/>
    <property type="match status" value="1"/>
</dbReference>
<organism evidence="3 4">
    <name type="scientific">Hydrogenovibrio crunogenus</name>
    <dbReference type="NCBI Taxonomy" id="39765"/>
    <lineage>
        <taxon>Bacteria</taxon>
        <taxon>Pseudomonadati</taxon>
        <taxon>Pseudomonadota</taxon>
        <taxon>Gammaproteobacteria</taxon>
        <taxon>Thiotrichales</taxon>
        <taxon>Piscirickettsiaceae</taxon>
        <taxon>Hydrogenovibrio</taxon>
    </lineage>
</organism>
<keyword evidence="4" id="KW-1185">Reference proteome</keyword>
<feature type="domain" description="Putative DNA-binding" evidence="1">
    <location>
        <begin position="15"/>
        <end position="111"/>
    </location>
</feature>
<dbReference type="Proteomes" id="UP000296201">
    <property type="component" value="Chromosome"/>
</dbReference>
<evidence type="ECO:0000259" key="2">
    <source>
        <dbReference type="Pfam" id="PF22106"/>
    </source>
</evidence>
<protein>
    <submittedName>
        <fullName evidence="3">Uncharacterized protein</fullName>
    </submittedName>
</protein>
<dbReference type="Pfam" id="PF09836">
    <property type="entry name" value="DUF2063"/>
    <property type="match status" value="1"/>
</dbReference>
<feature type="domain" description="NGO1945-like C-terminal" evidence="2">
    <location>
        <begin position="163"/>
        <end position="259"/>
    </location>
</feature>
<dbReference type="AlphaFoldDB" id="A0A4P7P116"/>
<evidence type="ECO:0000313" key="3">
    <source>
        <dbReference type="EMBL" id="QBZ83803.1"/>
    </source>
</evidence>
<dbReference type="Pfam" id="PF22106">
    <property type="entry name" value="NGO1945_C"/>
    <property type="match status" value="1"/>
</dbReference>
<sequence>MKPTDFDTLPKFQRLQYVFSNHIRNPEEVPYSVEDEPGLAEIAQEIEPRRLKAYESLFFNNLYDFLSNLFPVLKSIVGDGRWQEIVREYMIKHRSKTPLFHELGQEFILFLQNEFEPQSADPDYLLELAHYEWVELALTIAEEEGFINPLDVVSDLDAVYELSPVAFPLAYEWPVHKITVENSDEPKPEYITTLLAFRDEMDQVQFMELSPVLYELVQSIHDNSEQATVRELLHRLCEGLGLEKSTVEGFAVSILEDLIDMHLVRSVS</sequence>
<dbReference type="InterPro" id="IPR018640">
    <property type="entry name" value="DUF2063"/>
</dbReference>
<accession>A0A4P7P116</accession>
<name>A0A4P7P116_9GAMM</name>
<dbReference type="OrthoDB" id="4146344at2"/>
<evidence type="ECO:0000313" key="4">
    <source>
        <dbReference type="Proteomes" id="UP000296201"/>
    </source>
</evidence>
<dbReference type="InterPro" id="IPR044922">
    <property type="entry name" value="DUF2063_N_sf"/>
</dbReference>